<evidence type="ECO:0000256" key="1">
    <source>
        <dbReference type="SAM" id="Phobius"/>
    </source>
</evidence>
<keyword evidence="3" id="KW-1185">Reference proteome</keyword>
<dbReference type="PANTHER" id="PTHR34980:SF3">
    <property type="entry name" value="BLR8105 PROTEIN"/>
    <property type="match status" value="1"/>
</dbReference>
<feature type="transmembrane region" description="Helical" evidence="1">
    <location>
        <begin position="106"/>
        <end position="126"/>
    </location>
</feature>
<reference evidence="2 3" key="1">
    <citation type="submission" date="2019-12" db="EMBL/GenBank/DDBJ databases">
        <title>Novel species isolated from a subtropical stream in China.</title>
        <authorList>
            <person name="Lu H."/>
        </authorList>
    </citation>
    <scope>NUCLEOTIDE SEQUENCE [LARGE SCALE GENOMIC DNA]</scope>
    <source>
        <strain evidence="2 3">DS3</strain>
    </source>
</reference>
<feature type="transmembrane region" description="Helical" evidence="1">
    <location>
        <begin position="74"/>
        <end position="94"/>
    </location>
</feature>
<dbReference type="InterPro" id="IPR008523">
    <property type="entry name" value="DUF805"/>
</dbReference>
<name>A0A6N9HHU1_9BURK</name>
<dbReference type="EMBL" id="WWCJ01000007">
    <property type="protein sequence ID" value="MYN02643.1"/>
    <property type="molecule type" value="Genomic_DNA"/>
</dbReference>
<comment type="caution">
    <text evidence="2">The sequence shown here is derived from an EMBL/GenBank/DDBJ whole genome shotgun (WGS) entry which is preliminary data.</text>
</comment>
<dbReference type="AlphaFoldDB" id="A0A6N9HHU1"/>
<keyword evidence="1" id="KW-1133">Transmembrane helix</keyword>
<dbReference type="PANTHER" id="PTHR34980">
    <property type="entry name" value="INNER MEMBRANE PROTEIN-RELATED-RELATED"/>
    <property type="match status" value="1"/>
</dbReference>
<feature type="transmembrane region" description="Helical" evidence="1">
    <location>
        <begin position="146"/>
        <end position="169"/>
    </location>
</feature>
<dbReference type="Proteomes" id="UP000448575">
    <property type="component" value="Unassembled WGS sequence"/>
</dbReference>
<protein>
    <submittedName>
        <fullName evidence="2">DUF805 domain-containing protein</fullName>
    </submittedName>
</protein>
<dbReference type="RefSeq" id="WP_161025650.1">
    <property type="nucleotide sequence ID" value="NZ_WWCJ01000007.1"/>
</dbReference>
<proteinExistence type="predicted"/>
<accession>A0A6N9HHU1</accession>
<feature type="transmembrane region" description="Helical" evidence="1">
    <location>
        <begin position="37"/>
        <end position="62"/>
    </location>
</feature>
<evidence type="ECO:0000313" key="2">
    <source>
        <dbReference type="EMBL" id="MYN02643.1"/>
    </source>
</evidence>
<keyword evidence="1" id="KW-0812">Transmembrane</keyword>
<sequence>MTNPYSMPQAQLTEPVSKETYMPKFFAVNGRIGRVRYLAYSMGAGLLMLPLMLLLLGGSGFAAMMGSAETGASVGIVGSLIIYPLSFAVSIILARRRLHDMNKTGWLSVLVLIPLVNLFAVLWLLFGSGDAESNDFGPAPAPNTTGVIILAWSLPVLVVAGGILAAIAIPAYADYAAKANAVQLENGQ</sequence>
<dbReference type="Pfam" id="PF05656">
    <property type="entry name" value="DUF805"/>
    <property type="match status" value="1"/>
</dbReference>
<organism evidence="2 3">
    <name type="scientific">Pseudoduganella guangdongensis</name>
    <dbReference type="NCBI Taxonomy" id="2692179"/>
    <lineage>
        <taxon>Bacteria</taxon>
        <taxon>Pseudomonadati</taxon>
        <taxon>Pseudomonadota</taxon>
        <taxon>Betaproteobacteria</taxon>
        <taxon>Burkholderiales</taxon>
        <taxon>Oxalobacteraceae</taxon>
        <taxon>Telluria group</taxon>
        <taxon>Pseudoduganella</taxon>
    </lineage>
</organism>
<keyword evidence="1" id="KW-0472">Membrane</keyword>
<gene>
    <name evidence="2" type="ORF">GTP41_11090</name>
</gene>
<evidence type="ECO:0000313" key="3">
    <source>
        <dbReference type="Proteomes" id="UP000448575"/>
    </source>
</evidence>
<dbReference type="GO" id="GO:0005886">
    <property type="term" value="C:plasma membrane"/>
    <property type="evidence" value="ECO:0007669"/>
    <property type="project" value="TreeGrafter"/>
</dbReference>